<dbReference type="GO" id="GO:0008270">
    <property type="term" value="F:zinc ion binding"/>
    <property type="evidence" value="ECO:0007669"/>
    <property type="project" value="InterPro"/>
</dbReference>
<feature type="domain" description="Peptidoglycan recognition protein family" evidence="3">
    <location>
        <begin position="25"/>
        <end position="163"/>
    </location>
</feature>
<dbReference type="CDD" id="cd06583">
    <property type="entry name" value="PGRP"/>
    <property type="match status" value="1"/>
</dbReference>
<dbReference type="Pfam" id="PF01510">
    <property type="entry name" value="Amidase_2"/>
    <property type="match status" value="1"/>
</dbReference>
<feature type="domain" description="N-acetylmuramoyl-L-alanine amidase" evidence="2">
    <location>
        <begin position="38"/>
        <end position="169"/>
    </location>
</feature>
<comment type="caution">
    <text evidence="4">The sequence shown here is derived from an EMBL/GenBank/DDBJ whole genome shotgun (WGS) entry which is preliminary data.</text>
</comment>
<dbReference type="GO" id="GO:0008745">
    <property type="term" value="F:N-acetylmuramoyl-L-alanine amidase activity"/>
    <property type="evidence" value="ECO:0007669"/>
    <property type="project" value="InterPro"/>
</dbReference>
<dbReference type="AlphaFoldDB" id="A0A7C9JSG1"/>
<dbReference type="PANTHER" id="PTHR11022">
    <property type="entry name" value="PEPTIDOGLYCAN RECOGNITION PROTEIN"/>
    <property type="match status" value="1"/>
</dbReference>
<gene>
    <name evidence="4" type="ORF">GPL32_08350</name>
</gene>
<name>A0A7C9JSG1_9GAMM</name>
<dbReference type="InterPro" id="IPR036505">
    <property type="entry name" value="Amidase/PGRP_sf"/>
</dbReference>
<dbReference type="GO" id="GO:0009253">
    <property type="term" value="P:peptidoglycan catabolic process"/>
    <property type="evidence" value="ECO:0007669"/>
    <property type="project" value="InterPro"/>
</dbReference>
<organism evidence="4 5">
    <name type="scientific">Vreelandella alkaliphila</name>
    <dbReference type="NCBI Taxonomy" id="272774"/>
    <lineage>
        <taxon>Bacteria</taxon>
        <taxon>Pseudomonadati</taxon>
        <taxon>Pseudomonadota</taxon>
        <taxon>Gammaproteobacteria</taxon>
        <taxon>Oceanospirillales</taxon>
        <taxon>Halomonadaceae</taxon>
        <taxon>Vreelandella</taxon>
    </lineage>
</organism>
<evidence type="ECO:0000313" key="4">
    <source>
        <dbReference type="EMBL" id="NDL70520.1"/>
    </source>
</evidence>
<dbReference type="PANTHER" id="PTHR11022:SF41">
    <property type="entry name" value="PEPTIDOGLYCAN-RECOGNITION PROTEIN LC-RELATED"/>
    <property type="match status" value="1"/>
</dbReference>
<dbReference type="InterPro" id="IPR002502">
    <property type="entry name" value="Amidase_domain"/>
</dbReference>
<dbReference type="InterPro" id="IPR015510">
    <property type="entry name" value="PGRP"/>
</dbReference>
<evidence type="ECO:0000313" key="5">
    <source>
        <dbReference type="Proteomes" id="UP000480312"/>
    </source>
</evidence>
<reference evidence="4 5" key="1">
    <citation type="submission" date="2020-01" db="EMBL/GenBank/DDBJ databases">
        <title>Whole genome sequencing of Halomonas alkaliphila strain LS44.</title>
        <authorList>
            <person name="Kumar S."/>
            <person name="Paul D."/>
            <person name="Shouche Y."/>
            <person name="Suryavanshi M.V."/>
        </authorList>
    </citation>
    <scope>NUCLEOTIDE SEQUENCE [LARGE SCALE GENOMIC DNA]</scope>
    <source>
        <strain evidence="4 5">LS44</strain>
    </source>
</reference>
<dbReference type="Gene3D" id="3.40.80.10">
    <property type="entry name" value="Peptidoglycan recognition protein-like"/>
    <property type="match status" value="1"/>
</dbReference>
<evidence type="ECO:0000259" key="2">
    <source>
        <dbReference type="SMART" id="SM00644"/>
    </source>
</evidence>
<evidence type="ECO:0008006" key="6">
    <source>
        <dbReference type="Google" id="ProtNLM"/>
    </source>
</evidence>
<dbReference type="SUPFAM" id="SSF55846">
    <property type="entry name" value="N-acetylmuramoyl-L-alanine amidase-like"/>
    <property type="match status" value="1"/>
</dbReference>
<dbReference type="SMART" id="SM00701">
    <property type="entry name" value="PGRP"/>
    <property type="match status" value="1"/>
</dbReference>
<dbReference type="SMART" id="SM00644">
    <property type="entry name" value="Ami_2"/>
    <property type="match status" value="1"/>
</dbReference>
<dbReference type="EMBL" id="JAAEHK010000009">
    <property type="protein sequence ID" value="NDL70520.1"/>
    <property type="molecule type" value="Genomic_DNA"/>
</dbReference>
<evidence type="ECO:0000259" key="3">
    <source>
        <dbReference type="SMART" id="SM00701"/>
    </source>
</evidence>
<dbReference type="OrthoDB" id="8754850at2"/>
<dbReference type="Proteomes" id="UP000480312">
    <property type="component" value="Unassembled WGS sequence"/>
</dbReference>
<proteinExistence type="inferred from homology"/>
<comment type="similarity">
    <text evidence="1">Belongs to the N-acetylmuramoyl-L-alanine amidase 2 family.</text>
</comment>
<sequence>MRLSHEAPATRWGFLLGASRQPVLPSVVGGASYRFSGAGHFILEASMRYLTIHCAATTAAMDIGVAEIREWHLARGFRDVGYHYVIRRDGTLERGRPENQTGAHVGGYNSGNLGICMVGGVASDGRTPEDNFTEAQWAELDRLLTELHGRYPEAIIMGHNGFPGHETRGCPCFDWRTYRDGLHDLWADRPAEWHGHWIEEVDAIDAV</sequence>
<accession>A0A7C9JSG1</accession>
<evidence type="ECO:0000256" key="1">
    <source>
        <dbReference type="ARBA" id="ARBA00007553"/>
    </source>
</evidence>
<dbReference type="InterPro" id="IPR006619">
    <property type="entry name" value="PGRP_domain_met/bac"/>
</dbReference>
<protein>
    <recommendedName>
        <fullName evidence="6">N-acetylmuramoyl-L-alanine amidase</fullName>
    </recommendedName>
</protein>